<evidence type="ECO:0000313" key="4">
    <source>
        <dbReference type="Proteomes" id="UP000317332"/>
    </source>
</evidence>
<dbReference type="EMBL" id="VHIQ01000006">
    <property type="protein sequence ID" value="TPV32397.1"/>
    <property type="molecule type" value="Genomic_DNA"/>
</dbReference>
<dbReference type="PANTHER" id="PTHR22855">
    <property type="entry name" value="ACETYL, PROPIONYL, PYRUVATE, AND GLUTACONYL CARBOXYLASE-RELATED"/>
    <property type="match status" value="1"/>
</dbReference>
<dbReference type="GO" id="GO:0004485">
    <property type="term" value="F:methylcrotonoyl-CoA carboxylase activity"/>
    <property type="evidence" value="ECO:0007669"/>
    <property type="project" value="TreeGrafter"/>
</dbReference>
<comment type="caution">
    <text evidence="3">The sequence shown here is derived from an EMBL/GenBank/DDBJ whole genome shotgun (WGS) entry which is preliminary data.</text>
</comment>
<evidence type="ECO:0000259" key="2">
    <source>
        <dbReference type="PROSITE" id="PS50989"/>
    </source>
</evidence>
<reference evidence="3 4" key="1">
    <citation type="submission" date="2019-06" db="EMBL/GenBank/DDBJ databases">
        <title>Flavobacteriaceae Paucihalobacterium erythroidium CWB-1, complete genome.</title>
        <authorList>
            <person name="Wu S."/>
        </authorList>
    </citation>
    <scope>NUCLEOTIDE SEQUENCE [LARGE SCALE GENOMIC DNA]</scope>
    <source>
        <strain evidence="3 4">CWB-1</strain>
    </source>
</reference>
<dbReference type="InterPro" id="IPR029045">
    <property type="entry name" value="ClpP/crotonase-like_dom_sf"/>
</dbReference>
<dbReference type="PROSITE" id="PS50989">
    <property type="entry name" value="COA_CT_CTER"/>
    <property type="match status" value="1"/>
</dbReference>
<proteinExistence type="predicted"/>
<dbReference type="Proteomes" id="UP000317332">
    <property type="component" value="Unassembled WGS sequence"/>
</dbReference>
<dbReference type="RefSeq" id="WP_140990892.1">
    <property type="nucleotide sequence ID" value="NZ_VHIQ01000006.1"/>
</dbReference>
<evidence type="ECO:0000313" key="3">
    <source>
        <dbReference type="EMBL" id="TPV32397.1"/>
    </source>
</evidence>
<sequence>MDLNFNKNEDHNKLLVSDLKQRLAKVKLGGGQKSIDKQHTNGKMTARERIDYLLDPKKPSIEIGAFAGEDMYEEHGGCPSGGVVVKIGYIKDKQCIVVANDATVKAGAWFPITGKKNLRAQEIAIENKLPIIYLVDSAGVYLPMQDEIFPDKEHFGRIFRNNAIMSSMGITQIAAVMGSCVAGGAYLPIMSDEALIVDKTGSIFLAGSYLVKAAIGETIDNETLGGATTHCEISGVTDYKAKDDNDALDTIKNIVDKIGDFNKAGFNRIKAAKPKEKQEDIYGILPRSRADQYDMYEIIKRLVDNSEFEEYKAGYGQTIITAYARIDGWAVGIVANQRQIVKTTGAKTKPTEMQFGGVIYNDSADKATRFIANCNQKKIPLVFLQDVTGFMVGSKSEHSGIIKDGAKMVNAVSNSVVPKFTVIIGNSYGAGNYAMCGKAYDPRLIVAWPSAELAVMSGNSAAKVLLQIETASLKKKGQTITKEKEEELFQKIKSRYDAQVSPYYAAARLWTDGIIDPLDTRKWISMGIEAANHAPIEKAFNLGVLQV</sequence>
<keyword evidence="4" id="KW-1185">Reference proteome</keyword>
<evidence type="ECO:0000259" key="1">
    <source>
        <dbReference type="PROSITE" id="PS50980"/>
    </source>
</evidence>
<feature type="domain" description="CoA carboxyltransferase N-terminal" evidence="1">
    <location>
        <begin position="12"/>
        <end position="270"/>
    </location>
</feature>
<dbReference type="Pfam" id="PF01039">
    <property type="entry name" value="Carboxyl_trans"/>
    <property type="match status" value="1"/>
</dbReference>
<dbReference type="FunFam" id="3.90.226.10:FF:000030">
    <property type="entry name" value="Acetyl-CoA carboxylase carboxyltransferase subunit"/>
    <property type="match status" value="1"/>
</dbReference>
<dbReference type="FunFam" id="3.90.226.10:FF:000004">
    <property type="entry name" value="Methylcrotonoyl-CoA carboxylase beta chain"/>
    <property type="match status" value="1"/>
</dbReference>
<dbReference type="InterPro" id="IPR034733">
    <property type="entry name" value="AcCoA_carboxyl_beta"/>
</dbReference>
<protein>
    <submittedName>
        <fullName evidence="3">Acyl-CoA carboxylase subunit beta</fullName>
    </submittedName>
</protein>
<dbReference type="GO" id="GO:0006552">
    <property type="term" value="P:L-leucine catabolic process"/>
    <property type="evidence" value="ECO:0007669"/>
    <property type="project" value="TreeGrafter"/>
</dbReference>
<feature type="domain" description="CoA carboxyltransferase C-terminal" evidence="2">
    <location>
        <begin position="270"/>
        <end position="538"/>
    </location>
</feature>
<gene>
    <name evidence="3" type="ORF">FJ651_12600</name>
</gene>
<dbReference type="AlphaFoldDB" id="A0A506PH39"/>
<dbReference type="PANTHER" id="PTHR22855:SF13">
    <property type="entry name" value="METHYLCROTONOYL-COA CARBOXYLASE BETA CHAIN, MITOCHONDRIAL"/>
    <property type="match status" value="1"/>
</dbReference>
<name>A0A506PH39_9FLAO</name>
<dbReference type="OrthoDB" id="9803706at2"/>
<dbReference type="InterPro" id="IPR011762">
    <property type="entry name" value="COA_CT_N"/>
</dbReference>
<dbReference type="InterPro" id="IPR045190">
    <property type="entry name" value="MCCB/AccD1-like"/>
</dbReference>
<dbReference type="PROSITE" id="PS50980">
    <property type="entry name" value="COA_CT_NTER"/>
    <property type="match status" value="1"/>
</dbReference>
<dbReference type="SUPFAM" id="SSF52096">
    <property type="entry name" value="ClpP/crotonase"/>
    <property type="match status" value="2"/>
</dbReference>
<dbReference type="Gene3D" id="3.90.226.10">
    <property type="entry name" value="2-enoyl-CoA Hydratase, Chain A, domain 1"/>
    <property type="match status" value="2"/>
</dbReference>
<organism evidence="3 4">
    <name type="scientific">Paucihalobacter ruber</name>
    <dbReference type="NCBI Taxonomy" id="2567861"/>
    <lineage>
        <taxon>Bacteria</taxon>
        <taxon>Pseudomonadati</taxon>
        <taxon>Bacteroidota</taxon>
        <taxon>Flavobacteriia</taxon>
        <taxon>Flavobacteriales</taxon>
        <taxon>Flavobacteriaceae</taxon>
        <taxon>Paucihalobacter</taxon>
    </lineage>
</organism>
<dbReference type="GO" id="GO:1905202">
    <property type="term" value="C:methylcrotonoyl-CoA carboxylase complex"/>
    <property type="evidence" value="ECO:0007669"/>
    <property type="project" value="TreeGrafter"/>
</dbReference>
<dbReference type="InterPro" id="IPR011763">
    <property type="entry name" value="COA_CT_C"/>
</dbReference>
<accession>A0A506PH39</accession>